<protein>
    <submittedName>
        <fullName evidence="1">Uncharacterized protein</fullName>
    </submittedName>
</protein>
<evidence type="ECO:0000313" key="1">
    <source>
        <dbReference type="EMBL" id="KAI5069733.1"/>
    </source>
</evidence>
<gene>
    <name evidence="1" type="ORF">GOP47_0016034</name>
</gene>
<keyword evidence="2" id="KW-1185">Reference proteome</keyword>
<dbReference type="Proteomes" id="UP000886520">
    <property type="component" value="Chromosome 15"/>
</dbReference>
<reference evidence="1" key="1">
    <citation type="submission" date="2021-01" db="EMBL/GenBank/DDBJ databases">
        <title>Adiantum capillus-veneris genome.</title>
        <authorList>
            <person name="Fang Y."/>
            <person name="Liao Q."/>
        </authorList>
    </citation>
    <scope>NUCLEOTIDE SEQUENCE</scope>
    <source>
        <strain evidence="1">H3</strain>
        <tissue evidence="1">Leaf</tissue>
    </source>
</reference>
<feature type="non-terminal residue" evidence="1">
    <location>
        <position position="442"/>
    </location>
</feature>
<evidence type="ECO:0000313" key="2">
    <source>
        <dbReference type="Proteomes" id="UP000886520"/>
    </source>
</evidence>
<sequence length="442" mass="49767">NSLLEILCVSRDELCSRCQTPPFIWKAKGCKGQLIYFVDRLAYNRLIMMDLGPSAPINNNLPPLSAAKHIAVKPWHMQLRLLYNLLQCKCFACSSMGLIAHLIQTRICSVDEDRVLSILCLMGLDGKMQVRTNTTLEQQWVEVARELVKEQHLKIQLLNLCIEDTRFSYKVGSSWIPNYRLNQFGCGLNSSLNSYLHLRSARVQVVEVTQEGGLRLEGRVAHAQIFRDPNDQTWQYHTEKYRGCSRCQHFCCEHNHKRVHQRGFCHLEVLNNLCIPLTANVIIESYVKTEEVTSGIIPVHIRSYGCLIQPPAVLENKEDCADCVQDMDGAVHLPLDCIHFVLPQDVFLVLWGDARKRSMGTVVVMVCVGRTGLGPGRQLHKVGVLLFSSEVANAIFSTESSTQFILGGFGQDVADSWKSSAKKYGVQCDGTCIFHVIDMPSC</sequence>
<comment type="caution">
    <text evidence="1">The sequence shown here is derived from an EMBL/GenBank/DDBJ whole genome shotgun (WGS) entry which is preliminary data.</text>
</comment>
<proteinExistence type="predicted"/>
<dbReference type="EMBL" id="JABFUD020000015">
    <property type="protein sequence ID" value="KAI5069733.1"/>
    <property type="molecule type" value="Genomic_DNA"/>
</dbReference>
<organism evidence="1 2">
    <name type="scientific">Adiantum capillus-veneris</name>
    <name type="common">Maidenhair fern</name>
    <dbReference type="NCBI Taxonomy" id="13818"/>
    <lineage>
        <taxon>Eukaryota</taxon>
        <taxon>Viridiplantae</taxon>
        <taxon>Streptophyta</taxon>
        <taxon>Embryophyta</taxon>
        <taxon>Tracheophyta</taxon>
        <taxon>Polypodiopsida</taxon>
        <taxon>Polypodiidae</taxon>
        <taxon>Polypodiales</taxon>
        <taxon>Pteridineae</taxon>
        <taxon>Pteridaceae</taxon>
        <taxon>Vittarioideae</taxon>
        <taxon>Adiantum</taxon>
    </lineage>
</organism>
<accession>A0A9D4UKS1</accession>
<dbReference type="AlphaFoldDB" id="A0A9D4UKS1"/>
<name>A0A9D4UKS1_ADICA</name>